<evidence type="ECO:0000313" key="3">
    <source>
        <dbReference type="EMBL" id="RDH86767.1"/>
    </source>
</evidence>
<feature type="domain" description="GFO/IDH/MocA-like oxidoreductase" evidence="2">
    <location>
        <begin position="146"/>
        <end position="227"/>
    </location>
</feature>
<dbReference type="PANTHER" id="PTHR43377:SF1">
    <property type="entry name" value="BILIVERDIN REDUCTASE A"/>
    <property type="match status" value="1"/>
</dbReference>
<dbReference type="Gene3D" id="3.40.50.720">
    <property type="entry name" value="NAD(P)-binding Rossmann-like Domain"/>
    <property type="match status" value="1"/>
</dbReference>
<dbReference type="AlphaFoldDB" id="A0A370DPC4"/>
<proteinExistence type="predicted"/>
<keyword evidence="4" id="KW-1185">Reference proteome</keyword>
<dbReference type="Pfam" id="PF22725">
    <property type="entry name" value="GFO_IDH_MocA_C3"/>
    <property type="match status" value="1"/>
</dbReference>
<dbReference type="EMBL" id="QFXE01000008">
    <property type="protein sequence ID" value="RDH86767.1"/>
    <property type="molecule type" value="Genomic_DNA"/>
</dbReference>
<dbReference type="InterPro" id="IPR051450">
    <property type="entry name" value="Gfo/Idh/MocA_Oxidoreductases"/>
</dbReference>
<gene>
    <name evidence="3" type="ORF">DIZ78_07695</name>
</gene>
<comment type="caution">
    <text evidence="3">The sequence shown here is derived from an EMBL/GenBank/DDBJ whole genome shotgun (WGS) entry which is preliminary data.</text>
</comment>
<dbReference type="InterPro" id="IPR036291">
    <property type="entry name" value="NAD(P)-bd_dom_sf"/>
</dbReference>
<name>A0A370DPC4_9GAMM</name>
<dbReference type="Proteomes" id="UP000254771">
    <property type="component" value="Unassembled WGS sequence"/>
</dbReference>
<protein>
    <submittedName>
        <fullName evidence="3">Gfo/Idh/MocA family oxidoreductase</fullName>
    </submittedName>
</protein>
<evidence type="ECO:0000259" key="1">
    <source>
        <dbReference type="Pfam" id="PF01408"/>
    </source>
</evidence>
<dbReference type="GO" id="GO:0000166">
    <property type="term" value="F:nucleotide binding"/>
    <property type="evidence" value="ECO:0007669"/>
    <property type="project" value="InterPro"/>
</dbReference>
<accession>A0A370DPC4</accession>
<organism evidence="3 4">
    <name type="scientific">endosymbiont of Escarpia spicata</name>
    <dbReference type="NCBI Taxonomy" id="2200908"/>
    <lineage>
        <taxon>Bacteria</taxon>
        <taxon>Pseudomonadati</taxon>
        <taxon>Pseudomonadota</taxon>
        <taxon>Gammaproteobacteria</taxon>
        <taxon>sulfur-oxidizing symbionts</taxon>
    </lineage>
</organism>
<dbReference type="InterPro" id="IPR055170">
    <property type="entry name" value="GFO_IDH_MocA-like_dom"/>
</dbReference>
<dbReference type="PANTHER" id="PTHR43377">
    <property type="entry name" value="BILIVERDIN REDUCTASE A"/>
    <property type="match status" value="1"/>
</dbReference>
<evidence type="ECO:0000259" key="2">
    <source>
        <dbReference type="Pfam" id="PF22725"/>
    </source>
</evidence>
<dbReference type="SUPFAM" id="SSF55347">
    <property type="entry name" value="Glyceraldehyde-3-phosphate dehydrogenase-like, C-terminal domain"/>
    <property type="match status" value="1"/>
</dbReference>
<dbReference type="Gene3D" id="3.30.360.10">
    <property type="entry name" value="Dihydrodipicolinate Reductase, domain 2"/>
    <property type="match status" value="1"/>
</dbReference>
<dbReference type="Pfam" id="PF01408">
    <property type="entry name" value="GFO_IDH_MocA"/>
    <property type="match status" value="1"/>
</dbReference>
<dbReference type="SUPFAM" id="SSF51735">
    <property type="entry name" value="NAD(P)-binding Rossmann-fold domains"/>
    <property type="match status" value="1"/>
</dbReference>
<sequence length="313" mass="34174">MAEKRRVGVVGVGYLGRFHALIYSRMSDVELVGVVDTDQETADRVAQEAGCAAYTDFHELLDKVDAVSIVVPTSLHLDVARPFLEKGIHMLLEKPIASTVEAGEKIVALAKASGSVLQIGHLERFNAGVMKLAERIKTPRFIEAHRMGEFVARATDVDVVSDLMIHDIDIILSLVGSEITSIAAVGTPVLTSHVDIANARLEFANGTVANIIASRVSDKTTRRIRVFEENRYESLDFIAQTIDTAYPQPQPGEEWPEIVSERLQVEPVKPLDTELQAFIDCINSGEVPLVDGKVGQKALEVAMQVKAKILQPG</sequence>
<dbReference type="InterPro" id="IPR000683">
    <property type="entry name" value="Gfo/Idh/MocA-like_OxRdtase_N"/>
</dbReference>
<evidence type="ECO:0000313" key="4">
    <source>
        <dbReference type="Proteomes" id="UP000254771"/>
    </source>
</evidence>
<feature type="domain" description="Gfo/Idh/MocA-like oxidoreductase N-terminal" evidence="1">
    <location>
        <begin position="6"/>
        <end position="121"/>
    </location>
</feature>
<reference evidence="3 4" key="1">
    <citation type="journal article" date="2018" name="ISME J.">
        <title>Endosymbiont genomes yield clues of tubeworm success.</title>
        <authorList>
            <person name="Li Y."/>
            <person name="Liles M.R."/>
            <person name="Halanych K.M."/>
        </authorList>
    </citation>
    <scope>NUCLEOTIDE SEQUENCE [LARGE SCALE GENOMIC DNA]</scope>
    <source>
        <strain evidence="3">A1462</strain>
    </source>
</reference>